<comment type="caution">
    <text evidence="1">The sequence shown here is derived from an EMBL/GenBank/DDBJ whole genome shotgun (WGS) entry which is preliminary data.</text>
</comment>
<reference evidence="1" key="1">
    <citation type="journal article" date="2014" name="Front. Microbiol.">
        <title>High frequency of phylogenetically diverse reductive dehalogenase-homologous genes in deep subseafloor sedimentary metagenomes.</title>
        <authorList>
            <person name="Kawai M."/>
            <person name="Futagami T."/>
            <person name="Toyoda A."/>
            <person name="Takaki Y."/>
            <person name="Nishi S."/>
            <person name="Hori S."/>
            <person name="Arai W."/>
            <person name="Tsubouchi T."/>
            <person name="Morono Y."/>
            <person name="Uchiyama I."/>
            <person name="Ito T."/>
            <person name="Fujiyama A."/>
            <person name="Inagaki F."/>
            <person name="Takami H."/>
        </authorList>
    </citation>
    <scope>NUCLEOTIDE SEQUENCE</scope>
    <source>
        <strain evidence="1">Expedition CK06-06</strain>
    </source>
</reference>
<dbReference type="AlphaFoldDB" id="X0VDF6"/>
<evidence type="ECO:0000313" key="1">
    <source>
        <dbReference type="EMBL" id="GAG16390.1"/>
    </source>
</evidence>
<name>X0VDF6_9ZZZZ</name>
<organism evidence="1">
    <name type="scientific">marine sediment metagenome</name>
    <dbReference type="NCBI Taxonomy" id="412755"/>
    <lineage>
        <taxon>unclassified sequences</taxon>
        <taxon>metagenomes</taxon>
        <taxon>ecological metagenomes</taxon>
    </lineage>
</organism>
<protein>
    <submittedName>
        <fullName evidence="1">Uncharacterized protein</fullName>
    </submittedName>
</protein>
<proteinExistence type="predicted"/>
<gene>
    <name evidence="1" type="ORF">S01H1_54324</name>
</gene>
<feature type="non-terminal residue" evidence="1">
    <location>
        <position position="54"/>
    </location>
</feature>
<accession>X0VDF6</accession>
<sequence>MNWLNNKLSNIQKIILRDKREVITDDSAHYQLSKQRTSQRVRQFQSRLIDLRAN</sequence>
<dbReference type="EMBL" id="BARS01035241">
    <property type="protein sequence ID" value="GAG16390.1"/>
    <property type="molecule type" value="Genomic_DNA"/>
</dbReference>